<evidence type="ECO:0000313" key="3">
    <source>
        <dbReference type="Proteomes" id="UP000466730"/>
    </source>
</evidence>
<keyword evidence="1" id="KW-0732">Signal</keyword>
<dbReference type="EMBL" id="WJPO01000001">
    <property type="protein sequence ID" value="MRH19547.1"/>
    <property type="molecule type" value="Genomic_DNA"/>
</dbReference>
<keyword evidence="3" id="KW-1185">Reference proteome</keyword>
<feature type="chain" id="PRO_5032972135" evidence="1">
    <location>
        <begin position="26"/>
        <end position="174"/>
    </location>
</feature>
<dbReference type="InterPro" id="IPR036374">
    <property type="entry name" value="OxRdtase_Mopterin-bd_sf"/>
</dbReference>
<dbReference type="RefSeq" id="WP_153746860.1">
    <property type="nucleotide sequence ID" value="NZ_BAAADI010000002.1"/>
</dbReference>
<protein>
    <submittedName>
        <fullName evidence="2">Oxidoreductase</fullName>
    </submittedName>
</protein>
<organism evidence="2 3">
    <name type="scientific">Rhodovulum strictum</name>
    <dbReference type="NCBI Taxonomy" id="58314"/>
    <lineage>
        <taxon>Bacteria</taxon>
        <taxon>Pseudomonadati</taxon>
        <taxon>Pseudomonadota</taxon>
        <taxon>Alphaproteobacteria</taxon>
        <taxon>Rhodobacterales</taxon>
        <taxon>Paracoccaceae</taxon>
        <taxon>Rhodovulum</taxon>
    </lineage>
</organism>
<accession>A0A844BHT7</accession>
<dbReference type="Gene3D" id="3.90.420.10">
    <property type="entry name" value="Oxidoreductase, molybdopterin-binding domain"/>
    <property type="match status" value="1"/>
</dbReference>
<feature type="signal peptide" evidence="1">
    <location>
        <begin position="1"/>
        <end position="25"/>
    </location>
</feature>
<proteinExistence type="predicted"/>
<evidence type="ECO:0000256" key="1">
    <source>
        <dbReference type="SAM" id="SignalP"/>
    </source>
</evidence>
<gene>
    <name evidence="2" type="ORF">GH815_00975</name>
</gene>
<reference evidence="2 3" key="1">
    <citation type="submission" date="2019-11" db="EMBL/GenBank/DDBJ databases">
        <title>Draft Whole-Genome sequence of the marine photosynthetic bacterium Rhodovulum strictum DSM 11289.</title>
        <authorList>
            <person name="Kyndt J.A."/>
            <person name="Meyer T.E."/>
        </authorList>
    </citation>
    <scope>NUCLEOTIDE SEQUENCE [LARGE SCALE GENOMIC DNA]</scope>
    <source>
        <strain evidence="2 3">DSM 11289</strain>
    </source>
</reference>
<dbReference type="OrthoDB" id="9798763at2"/>
<evidence type="ECO:0000313" key="2">
    <source>
        <dbReference type="EMBL" id="MRH19547.1"/>
    </source>
</evidence>
<dbReference type="AlphaFoldDB" id="A0A844BHT7"/>
<sequence>MPAPVNLCFPAAWVALALSAPALWADPAPLPSPSGPVVLTVTGEIAVANDGAAAVFDMDMLRALPATTIRTTTIWTTGKLDLTGVPLDALLARLGVEGGRLTATAINDYAVEIPVSDAVPGGPIIAYLENGAEMPRRKRGPLWIVYPYDDSPAYRTDVIYSRSIWQLDRIDVAR</sequence>
<dbReference type="Proteomes" id="UP000466730">
    <property type="component" value="Unassembled WGS sequence"/>
</dbReference>
<name>A0A844BHT7_9RHOB</name>
<dbReference type="SUPFAM" id="SSF56524">
    <property type="entry name" value="Oxidoreductase molybdopterin-binding domain"/>
    <property type="match status" value="1"/>
</dbReference>
<comment type="caution">
    <text evidence="2">The sequence shown here is derived from an EMBL/GenBank/DDBJ whole genome shotgun (WGS) entry which is preliminary data.</text>
</comment>